<name>A0A318QLR6_9PROT</name>
<evidence type="ECO:0000313" key="3">
    <source>
        <dbReference type="Proteomes" id="UP000247814"/>
    </source>
</evidence>
<dbReference type="OrthoDB" id="7282187at2"/>
<keyword evidence="1" id="KW-1133">Transmembrane helix</keyword>
<sequence>MADELGRNFGSCRFYFYFFLRLMPAFRLIVIALLCLPASVARAQMPQSGGWNGSVALPAAPMGPAYAPPSLNHFAPLPHAATSSSRGLAMPGSATPYVGDSSPFPQPDRYEQDWTAFEQSERAIARQMGRK</sequence>
<accession>A0A318QLR6</accession>
<evidence type="ECO:0000256" key="1">
    <source>
        <dbReference type="SAM" id="Phobius"/>
    </source>
</evidence>
<gene>
    <name evidence="2" type="ORF">CFR77_03505</name>
</gene>
<keyword evidence="1" id="KW-0812">Transmembrane</keyword>
<reference evidence="2 3" key="1">
    <citation type="submission" date="2017-07" db="EMBL/GenBank/DDBJ databases">
        <title>A draft genome sequence of Komagataeibacter sucrofermentans LMG 18788.</title>
        <authorList>
            <person name="Skraban J."/>
            <person name="Cleenwerck I."/>
            <person name="Vandamme P."/>
            <person name="Trcek J."/>
        </authorList>
    </citation>
    <scope>NUCLEOTIDE SEQUENCE [LARGE SCALE GENOMIC DNA]</scope>
    <source>
        <strain evidence="2 3">LMG 18788</strain>
    </source>
</reference>
<evidence type="ECO:0000313" key="2">
    <source>
        <dbReference type="EMBL" id="PYD80466.1"/>
    </source>
</evidence>
<keyword evidence="3" id="KW-1185">Reference proteome</keyword>
<organism evidence="2 3">
    <name type="scientific">Komagataeibacter sucrofermentans</name>
    <dbReference type="NCBI Taxonomy" id="1053551"/>
    <lineage>
        <taxon>Bacteria</taxon>
        <taxon>Pseudomonadati</taxon>
        <taxon>Pseudomonadota</taxon>
        <taxon>Alphaproteobacteria</taxon>
        <taxon>Acetobacterales</taxon>
        <taxon>Acetobacteraceae</taxon>
        <taxon>Komagataeibacter</taxon>
    </lineage>
</organism>
<proteinExistence type="predicted"/>
<feature type="transmembrane region" description="Helical" evidence="1">
    <location>
        <begin position="14"/>
        <end position="36"/>
    </location>
</feature>
<dbReference type="Proteomes" id="UP000247814">
    <property type="component" value="Unassembled WGS sequence"/>
</dbReference>
<keyword evidence="1" id="KW-0472">Membrane</keyword>
<comment type="caution">
    <text evidence="2">The sequence shown here is derived from an EMBL/GenBank/DDBJ whole genome shotgun (WGS) entry which is preliminary data.</text>
</comment>
<dbReference type="AlphaFoldDB" id="A0A318QLR6"/>
<dbReference type="EMBL" id="NKUA01000003">
    <property type="protein sequence ID" value="PYD80466.1"/>
    <property type="molecule type" value="Genomic_DNA"/>
</dbReference>
<protein>
    <submittedName>
        <fullName evidence="2">Uncharacterized protein</fullName>
    </submittedName>
</protein>